<dbReference type="AlphaFoldDB" id="A0A5B7C6D8"/>
<feature type="domain" description="Wall-associated receptor kinase galacturonan-binding" evidence="4">
    <location>
        <begin position="48"/>
        <end position="106"/>
    </location>
</feature>
<dbReference type="PANTHER" id="PTHR33491">
    <property type="entry name" value="OSJNBA0016N04.9 PROTEIN"/>
    <property type="match status" value="1"/>
</dbReference>
<feature type="signal peptide" evidence="3">
    <location>
        <begin position="1"/>
        <end position="34"/>
    </location>
</feature>
<gene>
    <name evidence="5" type="ORF">Din_046063</name>
</gene>
<dbReference type="EMBL" id="GHES01046063">
    <property type="protein sequence ID" value="MPA76622.1"/>
    <property type="molecule type" value="Transcribed_RNA"/>
</dbReference>
<evidence type="ECO:0000256" key="3">
    <source>
        <dbReference type="SAM" id="SignalP"/>
    </source>
</evidence>
<dbReference type="InterPro" id="IPR025287">
    <property type="entry name" value="WAK_GUB"/>
</dbReference>
<evidence type="ECO:0000259" key="4">
    <source>
        <dbReference type="Pfam" id="PF13947"/>
    </source>
</evidence>
<keyword evidence="5" id="KW-0418">Kinase</keyword>
<name>A0A5B7C6D8_DAVIN</name>
<sequence>MIITMNVMLVQLITQLELLVLIVILSSSVPIAAALATTTAGPITKPCCDDHCGNVSIPCPFGMTKGCYLDQDFLISCNHSCYPSQPYFGEKNLSVTNISLEGQLRILHSIGSVVYNMRYKYNEALLTLTKFTISNELNKFVAIGCDTYAIVRGYQGDQAGVHDWVHVHL</sequence>
<organism evidence="5">
    <name type="scientific">Davidia involucrata</name>
    <name type="common">Dove tree</name>
    <dbReference type="NCBI Taxonomy" id="16924"/>
    <lineage>
        <taxon>Eukaryota</taxon>
        <taxon>Viridiplantae</taxon>
        <taxon>Streptophyta</taxon>
        <taxon>Embryophyta</taxon>
        <taxon>Tracheophyta</taxon>
        <taxon>Spermatophyta</taxon>
        <taxon>Magnoliopsida</taxon>
        <taxon>eudicotyledons</taxon>
        <taxon>Gunneridae</taxon>
        <taxon>Pentapetalae</taxon>
        <taxon>asterids</taxon>
        <taxon>Cornales</taxon>
        <taxon>Nyssaceae</taxon>
        <taxon>Davidia</taxon>
    </lineage>
</organism>
<dbReference type="GO" id="GO:0016020">
    <property type="term" value="C:membrane"/>
    <property type="evidence" value="ECO:0007669"/>
    <property type="project" value="UniProtKB-SubCell"/>
</dbReference>
<keyword evidence="2 3" id="KW-0732">Signal</keyword>
<comment type="subcellular location">
    <subcellularLocation>
        <location evidence="1">Membrane</location>
        <topology evidence="1">Single-pass membrane protein</topology>
    </subcellularLocation>
</comment>
<evidence type="ECO:0000256" key="2">
    <source>
        <dbReference type="ARBA" id="ARBA00022729"/>
    </source>
</evidence>
<dbReference type="GO" id="GO:0004674">
    <property type="term" value="F:protein serine/threonine kinase activity"/>
    <property type="evidence" value="ECO:0007669"/>
    <property type="project" value="UniProtKB-EC"/>
</dbReference>
<evidence type="ECO:0000256" key="1">
    <source>
        <dbReference type="ARBA" id="ARBA00004167"/>
    </source>
</evidence>
<evidence type="ECO:0000313" key="5">
    <source>
        <dbReference type="EMBL" id="MPA76622.1"/>
    </source>
</evidence>
<protein>
    <submittedName>
        <fullName evidence="5">Putative Wall-associated kinase 2</fullName>
        <ecNumber evidence="5">2.7.11.1</ecNumber>
    </submittedName>
</protein>
<dbReference type="EC" id="2.7.11.1" evidence="5"/>
<proteinExistence type="predicted"/>
<keyword evidence="5" id="KW-0808">Transferase</keyword>
<accession>A0A5B7C6D8</accession>
<dbReference type="GO" id="GO:0030247">
    <property type="term" value="F:polysaccharide binding"/>
    <property type="evidence" value="ECO:0007669"/>
    <property type="project" value="InterPro"/>
</dbReference>
<dbReference type="Pfam" id="PF13947">
    <property type="entry name" value="GUB_WAK_bind"/>
    <property type="match status" value="1"/>
</dbReference>
<reference evidence="5" key="1">
    <citation type="submission" date="2019-08" db="EMBL/GenBank/DDBJ databases">
        <title>Reference gene set and small RNA set construction with multiple tissues from Davidia involucrata Baill.</title>
        <authorList>
            <person name="Yang H."/>
            <person name="Zhou C."/>
            <person name="Li G."/>
            <person name="Wang J."/>
            <person name="Gao P."/>
            <person name="Wang M."/>
            <person name="Wang R."/>
            <person name="Zhao Y."/>
        </authorList>
    </citation>
    <scope>NUCLEOTIDE SEQUENCE</scope>
    <source>
        <tissue evidence="5">Mixed with DoveR01_LX</tissue>
    </source>
</reference>
<feature type="chain" id="PRO_5023023228" evidence="3">
    <location>
        <begin position="35"/>
        <end position="169"/>
    </location>
</feature>